<comment type="caution">
    <text evidence="1">The sequence shown here is derived from an EMBL/GenBank/DDBJ whole genome shotgun (WGS) entry which is preliminary data.</text>
</comment>
<dbReference type="EMBL" id="JBBWWR010000012">
    <property type="protein sequence ID" value="KAK8958107.1"/>
    <property type="molecule type" value="Genomic_DNA"/>
</dbReference>
<organism evidence="1 2">
    <name type="scientific">Platanthera guangdongensis</name>
    <dbReference type="NCBI Taxonomy" id="2320717"/>
    <lineage>
        <taxon>Eukaryota</taxon>
        <taxon>Viridiplantae</taxon>
        <taxon>Streptophyta</taxon>
        <taxon>Embryophyta</taxon>
        <taxon>Tracheophyta</taxon>
        <taxon>Spermatophyta</taxon>
        <taxon>Magnoliopsida</taxon>
        <taxon>Liliopsida</taxon>
        <taxon>Asparagales</taxon>
        <taxon>Orchidaceae</taxon>
        <taxon>Orchidoideae</taxon>
        <taxon>Orchideae</taxon>
        <taxon>Orchidinae</taxon>
        <taxon>Platanthera</taxon>
    </lineage>
</organism>
<name>A0ABR2M215_9ASPA</name>
<sequence>MSNGSALFRVFRDHEYWGLMHGMLRDFWWRSVVPVRQAVAAEDEAAAMSYEPEARHELTGRMIGRSLKLAEKAALM</sequence>
<protein>
    <submittedName>
        <fullName evidence="1">Uncharacterized protein</fullName>
    </submittedName>
</protein>
<dbReference type="Proteomes" id="UP001412067">
    <property type="component" value="Unassembled WGS sequence"/>
</dbReference>
<keyword evidence="2" id="KW-1185">Reference proteome</keyword>
<proteinExistence type="predicted"/>
<evidence type="ECO:0000313" key="2">
    <source>
        <dbReference type="Proteomes" id="UP001412067"/>
    </source>
</evidence>
<evidence type="ECO:0000313" key="1">
    <source>
        <dbReference type="EMBL" id="KAK8958107.1"/>
    </source>
</evidence>
<gene>
    <name evidence="1" type="ORF">KSP40_PGU015823</name>
</gene>
<accession>A0ABR2M215</accession>
<reference evidence="1 2" key="1">
    <citation type="journal article" date="2022" name="Nat. Plants">
        <title>Genomes of leafy and leafless Platanthera orchids illuminate the evolution of mycoheterotrophy.</title>
        <authorList>
            <person name="Li M.H."/>
            <person name="Liu K.W."/>
            <person name="Li Z."/>
            <person name="Lu H.C."/>
            <person name="Ye Q.L."/>
            <person name="Zhang D."/>
            <person name="Wang J.Y."/>
            <person name="Li Y.F."/>
            <person name="Zhong Z.M."/>
            <person name="Liu X."/>
            <person name="Yu X."/>
            <person name="Liu D.K."/>
            <person name="Tu X.D."/>
            <person name="Liu B."/>
            <person name="Hao Y."/>
            <person name="Liao X.Y."/>
            <person name="Jiang Y.T."/>
            <person name="Sun W.H."/>
            <person name="Chen J."/>
            <person name="Chen Y.Q."/>
            <person name="Ai Y."/>
            <person name="Zhai J.W."/>
            <person name="Wu S.S."/>
            <person name="Zhou Z."/>
            <person name="Hsiao Y.Y."/>
            <person name="Wu W.L."/>
            <person name="Chen Y.Y."/>
            <person name="Lin Y.F."/>
            <person name="Hsu J.L."/>
            <person name="Li C.Y."/>
            <person name="Wang Z.W."/>
            <person name="Zhao X."/>
            <person name="Zhong W.Y."/>
            <person name="Ma X.K."/>
            <person name="Ma L."/>
            <person name="Huang J."/>
            <person name="Chen G.Z."/>
            <person name="Huang M.Z."/>
            <person name="Huang L."/>
            <person name="Peng D.H."/>
            <person name="Luo Y.B."/>
            <person name="Zou S.Q."/>
            <person name="Chen S.P."/>
            <person name="Lan S."/>
            <person name="Tsai W.C."/>
            <person name="Van de Peer Y."/>
            <person name="Liu Z.J."/>
        </authorList>
    </citation>
    <scope>NUCLEOTIDE SEQUENCE [LARGE SCALE GENOMIC DNA]</scope>
    <source>
        <strain evidence="1">Lor288</strain>
    </source>
</reference>